<dbReference type="SUPFAM" id="SSF53720">
    <property type="entry name" value="ALDH-like"/>
    <property type="match status" value="1"/>
</dbReference>
<reference evidence="8 9" key="2">
    <citation type="submission" date="2024-08" db="EMBL/GenBank/DDBJ databases">
        <title>Phylogenomic analyses of a clade within the roseobacter group suggest taxonomic reassignments of species of the genera Aestuariivita, Citreicella, Loktanella, Nautella, Pelagibaca, Ruegeria, Thalassobius, Thiobacimonas and Tropicibacter, and the proposal o.</title>
        <authorList>
            <person name="Jeon C.O."/>
        </authorList>
    </citation>
    <scope>NUCLEOTIDE SEQUENCE [LARGE SCALE GENOMIC DNA]</scope>
    <source>
        <strain evidence="8 9">SS1-5</strain>
        <plasmid evidence="8 9">pSS1-5</plasmid>
    </source>
</reference>
<dbReference type="InterPro" id="IPR012394">
    <property type="entry name" value="Aldehyde_DH_NAD(P)"/>
</dbReference>
<dbReference type="InterPro" id="IPR015590">
    <property type="entry name" value="Aldehyde_DH_dom"/>
</dbReference>
<evidence type="ECO:0000259" key="7">
    <source>
        <dbReference type="Pfam" id="PF00171"/>
    </source>
</evidence>
<dbReference type="RefSeq" id="WP_373634718.1">
    <property type="nucleotide sequence ID" value="NZ_CP151764.2"/>
</dbReference>
<dbReference type="GO" id="GO:0050269">
    <property type="term" value="F:coniferyl-aldehyde dehydrogenase [NAD(P)+] activity"/>
    <property type="evidence" value="ECO:0007669"/>
    <property type="project" value="UniProtKB-EC"/>
</dbReference>
<evidence type="ECO:0000256" key="4">
    <source>
        <dbReference type="PIRNR" id="PIRNR036492"/>
    </source>
</evidence>
<evidence type="ECO:0000256" key="6">
    <source>
        <dbReference type="RuleBase" id="RU003345"/>
    </source>
</evidence>
<dbReference type="Proteomes" id="UP001470809">
    <property type="component" value="Plasmid pSS1-5"/>
</dbReference>
<evidence type="ECO:0000256" key="1">
    <source>
        <dbReference type="ARBA" id="ARBA00009986"/>
    </source>
</evidence>
<reference evidence="9" key="1">
    <citation type="submission" date="2024-04" db="EMBL/GenBank/DDBJ databases">
        <title>Phylogenomic analyses of a clade within the roseobacter group suggest taxonomic reassignments of species of the genera Aestuariivita, Citreicella, Loktanella, Nautella, Pelagibaca, Ruegeria, Thalassobius, Thiobacimonas and Tropicibacter, and the proposal o.</title>
        <authorList>
            <person name="Jeon C.O."/>
        </authorList>
    </citation>
    <scope>NUCLEOTIDE SEQUENCE [LARGE SCALE GENOMIC DNA]</scope>
    <source>
        <strain evidence="9">SS1-5</strain>
        <plasmid evidence="9">pSS1-5</plasmid>
    </source>
</reference>
<feature type="domain" description="Aldehyde dehydrogenase" evidence="7">
    <location>
        <begin position="5"/>
        <end position="447"/>
    </location>
</feature>
<keyword evidence="8" id="KW-0614">Plasmid</keyword>
<dbReference type="PROSITE" id="PS00687">
    <property type="entry name" value="ALDEHYDE_DEHYDR_GLU"/>
    <property type="match status" value="1"/>
</dbReference>
<keyword evidence="2 4" id="KW-0560">Oxidoreductase</keyword>
<geneLocation type="plasmid" evidence="8 9">
    <name>pSS1-5</name>
</geneLocation>
<feature type="active site" evidence="5">
    <location>
        <position position="221"/>
    </location>
</feature>
<evidence type="ECO:0000256" key="5">
    <source>
        <dbReference type="PROSITE-ProRule" id="PRU10007"/>
    </source>
</evidence>
<sequence>MLDSQTAQGSEMDRLLTGQRAAFLARPDVSAEERIDRLSRAVSLLVDKRAAFEEAISRDFGYRSADLSAFADIGASVNALRHARKHVKSWMRPERRHTEFPLNLTGARSFVQYQPKGVVGIMAPWNFPISMVFSPLAGVFAAGNRALAKPSEFTPRTSDLMQDAVAKAFKPDEFAIITGEADVGAAFSGLPFDHIIFTGSTAVGRHVMRAAADNLVPVTLELGGKSPVVVAPDADIKTAATRILHGKIFNAGQICIAPDYVLLPKGKEDEFADAAANATRDMFPEGLGKSGHYTALLGERHHKRIIAMMGDADKKGAEVLPLGTASGGGTTHQHMIAPTLILGATSDMEVMQSEIFGPLLPIVNYDTLDGALAYVNERDRPLALYFFGKNRAERKKVLAQTTSGGVTINDTIMHIAQDDLPFGGVGSSGMGHYHGKDGFKTFSHQKGVFQQSPFDVLKMVRPPYGKLFRAFVNSKIKK</sequence>
<dbReference type="InterPro" id="IPR029510">
    <property type="entry name" value="Ald_DH_CS_GLU"/>
</dbReference>
<gene>
    <name evidence="8" type="ORF">AABB31_00635</name>
</gene>
<evidence type="ECO:0000313" key="9">
    <source>
        <dbReference type="Proteomes" id="UP001470809"/>
    </source>
</evidence>
<keyword evidence="3" id="KW-0520">NAD</keyword>
<protein>
    <recommendedName>
        <fullName evidence="4">Aldehyde dehydrogenase</fullName>
    </recommendedName>
</protein>
<evidence type="ECO:0000256" key="3">
    <source>
        <dbReference type="ARBA" id="ARBA00023027"/>
    </source>
</evidence>
<comment type="similarity">
    <text evidence="1 4 6">Belongs to the aldehyde dehydrogenase family.</text>
</comment>
<name>A0ABZ3JBZ8_9RHOB</name>
<dbReference type="CDD" id="cd07133">
    <property type="entry name" value="ALDH_CALDH_CalB"/>
    <property type="match status" value="1"/>
</dbReference>
<dbReference type="Gene3D" id="3.40.309.10">
    <property type="entry name" value="Aldehyde Dehydrogenase, Chain A, domain 2"/>
    <property type="match status" value="1"/>
</dbReference>
<dbReference type="PIRSF" id="PIRSF036492">
    <property type="entry name" value="ALDH"/>
    <property type="match status" value="1"/>
</dbReference>
<accession>A0ABZ3JBZ8</accession>
<dbReference type="Gene3D" id="3.40.605.10">
    <property type="entry name" value="Aldehyde Dehydrogenase, Chain A, domain 1"/>
    <property type="match status" value="1"/>
</dbReference>
<dbReference type="EMBL" id="CP151764">
    <property type="protein sequence ID" value="XFU26369.1"/>
    <property type="molecule type" value="Genomic_DNA"/>
</dbReference>
<evidence type="ECO:0000256" key="2">
    <source>
        <dbReference type="ARBA" id="ARBA00023002"/>
    </source>
</evidence>
<proteinExistence type="inferred from homology"/>
<dbReference type="InterPro" id="IPR016161">
    <property type="entry name" value="Ald_DH/histidinol_DH"/>
</dbReference>
<dbReference type="InterPro" id="IPR016163">
    <property type="entry name" value="Ald_DH_C"/>
</dbReference>
<evidence type="ECO:0000313" key="8">
    <source>
        <dbReference type="EMBL" id="XFU26369.1"/>
    </source>
</evidence>
<organism evidence="8 9">
    <name type="scientific">Yoonia rhodophyticola</name>
    <dbReference type="NCBI Taxonomy" id="3137370"/>
    <lineage>
        <taxon>Bacteria</taxon>
        <taxon>Pseudomonadati</taxon>
        <taxon>Pseudomonadota</taxon>
        <taxon>Alphaproteobacteria</taxon>
        <taxon>Rhodobacterales</taxon>
        <taxon>Paracoccaceae</taxon>
        <taxon>Yoonia</taxon>
    </lineage>
</organism>
<dbReference type="PANTHER" id="PTHR43570:SF20">
    <property type="entry name" value="ALDEHYDE DEHYDROGENASE ALDX-RELATED"/>
    <property type="match status" value="1"/>
</dbReference>
<dbReference type="Pfam" id="PF00171">
    <property type="entry name" value="Aldedh"/>
    <property type="match status" value="1"/>
</dbReference>
<dbReference type="PANTHER" id="PTHR43570">
    <property type="entry name" value="ALDEHYDE DEHYDROGENASE"/>
    <property type="match status" value="1"/>
</dbReference>
<keyword evidence="9" id="KW-1185">Reference proteome</keyword>
<dbReference type="InterPro" id="IPR016162">
    <property type="entry name" value="Ald_DH_N"/>
</dbReference>